<dbReference type="EMBL" id="AP009152">
    <property type="protein sequence ID" value="BAG30475.1"/>
    <property type="molecule type" value="Genomic_DNA"/>
</dbReference>
<feature type="compositionally biased region" description="Low complexity" evidence="1">
    <location>
        <begin position="132"/>
        <end position="151"/>
    </location>
</feature>
<feature type="compositionally biased region" description="Low complexity" evidence="1">
    <location>
        <begin position="1"/>
        <end position="14"/>
    </location>
</feature>
<dbReference type="Gene3D" id="1.10.600.10">
    <property type="entry name" value="Farnesyl Diphosphate Synthase"/>
    <property type="match status" value="1"/>
</dbReference>
<dbReference type="HOGENOM" id="CLU_668651_0_0_11"/>
<dbReference type="STRING" id="378753.KRH_21280"/>
<accession>B2GHW3</accession>
<gene>
    <name evidence="2" type="ordered locus">KRH_21280</name>
</gene>
<keyword evidence="3" id="KW-1185">Reference proteome</keyword>
<dbReference type="eggNOG" id="COG0142">
    <property type="taxonomic scope" value="Bacteria"/>
</dbReference>
<dbReference type="InterPro" id="IPR008949">
    <property type="entry name" value="Isoprenoid_synthase_dom_sf"/>
</dbReference>
<evidence type="ECO:0000313" key="3">
    <source>
        <dbReference type="Proteomes" id="UP000008838"/>
    </source>
</evidence>
<name>B2GHW3_KOCRD</name>
<feature type="region of interest" description="Disordered" evidence="1">
    <location>
        <begin position="1"/>
        <end position="21"/>
    </location>
</feature>
<evidence type="ECO:0000256" key="1">
    <source>
        <dbReference type="SAM" id="MobiDB-lite"/>
    </source>
</evidence>
<evidence type="ECO:0000313" key="2">
    <source>
        <dbReference type="EMBL" id="BAG30475.1"/>
    </source>
</evidence>
<feature type="compositionally biased region" description="Low complexity" evidence="1">
    <location>
        <begin position="112"/>
        <end position="123"/>
    </location>
</feature>
<feature type="region of interest" description="Disordered" evidence="1">
    <location>
        <begin position="112"/>
        <end position="185"/>
    </location>
</feature>
<dbReference type="RefSeq" id="WP_012399196.1">
    <property type="nucleotide sequence ID" value="NC_010617.1"/>
</dbReference>
<dbReference type="SUPFAM" id="SSF48576">
    <property type="entry name" value="Terpenoid synthases"/>
    <property type="match status" value="1"/>
</dbReference>
<sequence>MTPTSSYTSSGTGRRSQEFTPATAVRGFLEHSRRRAADLSPGYERVWARVAEVTYAAEGLQQDFVMAAVEAYPARPTRPVLNAVAAGFELLNTALLLRGEGVSPGTAIAAASSDAPHAAAPGPDRTPREDAVAGNAPTGTTAPGGTHSAGTDPAGAEPVGSDQVGPGRPAADAPDRERQSPEDPVHYTSLASELALAAAYRMVATSHAPETRLIKLLEILDHSVFHAAAGERILGELTQRAATVSHGEVLETLRIGSAVPCYEAPLRAGAVLGGAPTAHVNALADTGRALGMAHGLAKELRLAAHTQGGHGARELLRADRPTVLGTFVASGPHGPAWRSLCERAAEGTLTDDDAVHAHQLLERSGSVRAVARMMGTARTRSEHAMAGGDLPPALVERLRAWAERELGSAAT</sequence>
<protein>
    <recommendedName>
        <fullName evidence="4">Geranylgeranyl pyrophosphate synthase</fullName>
    </recommendedName>
</protein>
<feature type="compositionally biased region" description="Basic and acidic residues" evidence="1">
    <location>
        <begin position="173"/>
        <end position="185"/>
    </location>
</feature>
<evidence type="ECO:0008006" key="4">
    <source>
        <dbReference type="Google" id="ProtNLM"/>
    </source>
</evidence>
<reference evidence="2 3" key="1">
    <citation type="journal article" date="2008" name="J. Bacteriol.">
        <title>Complete genome sequence of the soil actinomycete Kocuria rhizophila.</title>
        <authorList>
            <person name="Takarada H."/>
            <person name="Sekine M."/>
            <person name="Kosugi H."/>
            <person name="Matsuo Y."/>
            <person name="Fujisawa T."/>
            <person name="Omata S."/>
            <person name="Kishi E."/>
            <person name="Shimizu A."/>
            <person name="Tsukatani N."/>
            <person name="Tanikawa S."/>
            <person name="Fujita N."/>
            <person name="Harayama S."/>
        </authorList>
    </citation>
    <scope>NUCLEOTIDE SEQUENCE [LARGE SCALE GENOMIC DNA]</scope>
    <source>
        <strain evidence="3">ATCC 9341 / DSM 348 / NBRC 103217 / DC2201</strain>
    </source>
</reference>
<dbReference type="KEGG" id="krh:KRH_21280"/>
<proteinExistence type="predicted"/>
<dbReference type="AlphaFoldDB" id="B2GHW3"/>
<dbReference type="Proteomes" id="UP000008838">
    <property type="component" value="Chromosome"/>
</dbReference>
<organism evidence="2 3">
    <name type="scientific">Kocuria rhizophila (strain ATCC 9341 / DSM 348 / NBRC 103217 / DC2201)</name>
    <dbReference type="NCBI Taxonomy" id="378753"/>
    <lineage>
        <taxon>Bacteria</taxon>
        <taxon>Bacillati</taxon>
        <taxon>Actinomycetota</taxon>
        <taxon>Actinomycetes</taxon>
        <taxon>Micrococcales</taxon>
        <taxon>Micrococcaceae</taxon>
        <taxon>Kocuria</taxon>
    </lineage>
</organism>